<proteinExistence type="predicted"/>
<reference evidence="1 2" key="1">
    <citation type="journal article" date="2011" name="J. Bacteriol.">
        <title>Complete genome sequence of Yersinia enterocolitica subsp. palearctica serogroup O:3.</title>
        <authorList>
            <person name="Batzilla J."/>
            <person name="Hoper D."/>
            <person name="Antonenka U."/>
            <person name="Heesemann J."/>
            <person name="Rakin A."/>
        </authorList>
    </citation>
    <scope>NUCLEOTIDE SEQUENCE [LARGE SCALE GENOMIC DNA]</scope>
    <source>
        <strain evidence="2">DSM 13030 / CIP 106945 / Y11</strain>
    </source>
</reference>
<organism evidence="1 2">
    <name type="scientific">Yersinia enterocolitica subsp. palearctica serotype O:3 (strain DSM 13030 / CIP 106945 / Y11)</name>
    <dbReference type="NCBI Taxonomy" id="930944"/>
    <lineage>
        <taxon>Bacteria</taxon>
        <taxon>Pseudomonadati</taxon>
        <taxon>Pseudomonadota</taxon>
        <taxon>Gammaproteobacteria</taxon>
        <taxon>Enterobacterales</taxon>
        <taxon>Yersiniaceae</taxon>
        <taxon>Yersinia</taxon>
    </lineage>
</organism>
<accession>A0A0H3NNE9</accession>
<dbReference type="HOGENOM" id="CLU_3279018_0_0_6"/>
<dbReference type="EMBL" id="FR729477">
    <property type="protein sequence ID" value="CBY26600.1"/>
    <property type="molecule type" value="Genomic_DNA"/>
</dbReference>
<protein>
    <submittedName>
        <fullName evidence="1">Uncharacterized protein</fullName>
    </submittedName>
</protein>
<dbReference type="PATRIC" id="fig|930944.6.peg.1571"/>
<name>A0A0H3NNE9_YERE1</name>
<sequence length="41" mass="4769">MGLTFYQPHSLINESINVILILPENRNIEIFGTFSCIYHVM</sequence>
<gene>
    <name evidence="1" type="ordered locus">Y11_15811</name>
</gene>
<dbReference type="Proteomes" id="UP000008084">
    <property type="component" value="Chromosome"/>
</dbReference>
<evidence type="ECO:0000313" key="2">
    <source>
        <dbReference type="Proteomes" id="UP000008084"/>
    </source>
</evidence>
<dbReference type="KEGG" id="yey:Y11_15811"/>
<evidence type="ECO:0000313" key="1">
    <source>
        <dbReference type="EMBL" id="CBY26600.1"/>
    </source>
</evidence>
<dbReference type="AlphaFoldDB" id="A0A0H3NNE9"/>